<reference evidence="1" key="1">
    <citation type="journal article" date="2020" name="Nature">
        <title>Giant virus diversity and host interactions through global metagenomics.</title>
        <authorList>
            <person name="Schulz F."/>
            <person name="Roux S."/>
            <person name="Paez-Espino D."/>
            <person name="Jungbluth S."/>
            <person name="Walsh D.A."/>
            <person name="Denef V.J."/>
            <person name="McMahon K.D."/>
            <person name="Konstantinidis K.T."/>
            <person name="Eloe-Fadrosh E.A."/>
            <person name="Kyrpides N.C."/>
            <person name="Woyke T."/>
        </authorList>
    </citation>
    <scope>NUCLEOTIDE SEQUENCE</scope>
    <source>
        <strain evidence="1">GVMAG-S-1101164-72</strain>
    </source>
</reference>
<name>A0A6C0AQY8_9ZZZZ</name>
<accession>A0A6C0AQY8</accession>
<organism evidence="1">
    <name type="scientific">viral metagenome</name>
    <dbReference type="NCBI Taxonomy" id="1070528"/>
    <lineage>
        <taxon>unclassified sequences</taxon>
        <taxon>metagenomes</taxon>
        <taxon>organismal metagenomes</taxon>
    </lineage>
</organism>
<proteinExistence type="predicted"/>
<evidence type="ECO:0000313" key="1">
    <source>
        <dbReference type="EMBL" id="QHS81695.1"/>
    </source>
</evidence>
<protein>
    <submittedName>
        <fullName evidence="1">Uncharacterized protein</fullName>
    </submittedName>
</protein>
<dbReference type="EMBL" id="MN740759">
    <property type="protein sequence ID" value="QHS81695.1"/>
    <property type="molecule type" value="Genomic_DNA"/>
</dbReference>
<dbReference type="AlphaFoldDB" id="A0A6C0AQY8"/>
<sequence length="66" mass="7311">MSMIIMNTTIHPSHPLVATISVPSQNVDVKLNKVIGGIYAKLSALEQRIKSLEEVLDRISLVIQQK</sequence>